<dbReference type="Proteomes" id="UP000023152">
    <property type="component" value="Unassembled WGS sequence"/>
</dbReference>
<reference evidence="1 2" key="1">
    <citation type="journal article" date="2013" name="Curr. Biol.">
        <title>The Genome of the Foraminiferan Reticulomyxa filosa.</title>
        <authorList>
            <person name="Glockner G."/>
            <person name="Hulsmann N."/>
            <person name="Schleicher M."/>
            <person name="Noegel A.A."/>
            <person name="Eichinger L."/>
            <person name="Gallinger C."/>
            <person name="Pawlowski J."/>
            <person name="Sierra R."/>
            <person name="Euteneuer U."/>
            <person name="Pillet L."/>
            <person name="Moustafa A."/>
            <person name="Platzer M."/>
            <person name="Groth M."/>
            <person name="Szafranski K."/>
            <person name="Schliwa M."/>
        </authorList>
    </citation>
    <scope>NUCLEOTIDE SEQUENCE [LARGE SCALE GENOMIC DNA]</scope>
</reference>
<proteinExistence type="predicted"/>
<organism evidence="1 2">
    <name type="scientific">Reticulomyxa filosa</name>
    <dbReference type="NCBI Taxonomy" id="46433"/>
    <lineage>
        <taxon>Eukaryota</taxon>
        <taxon>Sar</taxon>
        <taxon>Rhizaria</taxon>
        <taxon>Retaria</taxon>
        <taxon>Foraminifera</taxon>
        <taxon>Monothalamids</taxon>
        <taxon>Reticulomyxidae</taxon>
        <taxon>Reticulomyxa</taxon>
    </lineage>
</organism>
<protein>
    <submittedName>
        <fullName evidence="1">Uncharacterized protein</fullName>
    </submittedName>
</protein>
<gene>
    <name evidence="1" type="ORF">RFI_34061</name>
</gene>
<accession>X6LP07</accession>
<feature type="non-terminal residue" evidence="1">
    <location>
        <position position="104"/>
    </location>
</feature>
<dbReference type="EMBL" id="ASPP01033566">
    <property type="protein sequence ID" value="ETO03349.1"/>
    <property type="molecule type" value="Genomic_DNA"/>
</dbReference>
<keyword evidence="2" id="KW-1185">Reference proteome</keyword>
<feature type="non-terminal residue" evidence="1">
    <location>
        <position position="1"/>
    </location>
</feature>
<evidence type="ECO:0000313" key="1">
    <source>
        <dbReference type="EMBL" id="ETO03349.1"/>
    </source>
</evidence>
<sequence>NIITKLSELRIQININKIKSTFKQYCLNLGFDMFYQGSQIAIESDFQYQNDNDIIWNKLDPEIKNEHTSNIIEEKIETEIETNITNETFDIWEKYFNGDSIAKY</sequence>
<dbReference type="AlphaFoldDB" id="X6LP07"/>
<evidence type="ECO:0000313" key="2">
    <source>
        <dbReference type="Proteomes" id="UP000023152"/>
    </source>
</evidence>
<comment type="caution">
    <text evidence="1">The sequence shown here is derived from an EMBL/GenBank/DDBJ whole genome shotgun (WGS) entry which is preliminary data.</text>
</comment>
<name>X6LP07_RETFI</name>